<keyword evidence="5" id="KW-0812">Transmembrane</keyword>
<protein>
    <submittedName>
        <fullName evidence="6">Uncharacterized protein</fullName>
    </submittedName>
</protein>
<feature type="region of interest" description="Disordered" evidence="4">
    <location>
        <begin position="519"/>
        <end position="540"/>
    </location>
</feature>
<evidence type="ECO:0000313" key="6">
    <source>
        <dbReference type="EMBL" id="VTR94477.1"/>
    </source>
</evidence>
<evidence type="ECO:0000256" key="3">
    <source>
        <dbReference type="PROSITE-ProRule" id="PRU00221"/>
    </source>
</evidence>
<evidence type="ECO:0000256" key="5">
    <source>
        <dbReference type="SAM" id="Phobius"/>
    </source>
</evidence>
<keyword evidence="2" id="KW-0677">Repeat</keyword>
<keyword evidence="1 3" id="KW-0853">WD repeat</keyword>
<dbReference type="EMBL" id="LR593886">
    <property type="protein sequence ID" value="VTR94477.1"/>
    <property type="molecule type" value="Genomic_DNA"/>
</dbReference>
<evidence type="ECO:0000256" key="1">
    <source>
        <dbReference type="ARBA" id="ARBA00022574"/>
    </source>
</evidence>
<feature type="repeat" description="WD" evidence="3">
    <location>
        <begin position="373"/>
        <end position="414"/>
    </location>
</feature>
<dbReference type="InterPro" id="IPR020472">
    <property type="entry name" value="WD40_PAC1"/>
</dbReference>
<gene>
    <name evidence="6" type="ORF">SOIL9_32370</name>
</gene>
<feature type="repeat" description="WD" evidence="3">
    <location>
        <begin position="254"/>
        <end position="288"/>
    </location>
</feature>
<sequence>MTSDHRRVHPRFFLASPACRFLLIVGLFFARTALLPAQDQPAPTATLELLLPAGATATADGKAVESPRDFTVADLMPGEIRRVKVAVKFADGTSDERQIDVSAGQRLRIAVPQPGPERAAVIGSHPLVPINSAAVSSDGKYIALGLDARTVVLWGTAAGRPVRTLAGHQKPVLSVAFSPDGTKLLSGSADTTVVLWDVETGKPLRTYKGHAGAVVSVAFSPDGKRFISGSPEGLAIHWEADTGEQVHKLKWRDILSVAYSPNGNTLATASVDFTATLWDAKTGKQNVVLRGHREDVNCVTFSPDSKRVATGSSDDTGAVWNADTGTRVTRAGRHTVNVHSVAFTPDGRRVVTGEREELVMMSDAATGALVRTFVGHGAEILSIVPARDGKTMLTGSRDGTARIWDLTTGRELLALTTDGTGKGWAVVSPDGLFDGSEGGRKALGYRFPRGGFGEVDRFFADGFRPGLLAEVWRGERPFPAKPLGRNKPPLVKLAAQKGRASTDPTATLTADITDQGSGTGAVTIENNGVPLSVPTKAEPGSKANVTRVTFTVPLAPGVNRISVRAADRDNSRESPAAEVEVTRPGVPGQRGRMYVVAVGVGDGAKGAKAIAELLRDRGGKLFDRVDVVPVLDKEATRTTIEDTIKDVAELSRPQDTLVVLLCGRGVVGEKAHFAPHDLRAEEGLSKSGVPTDDVAAALGAARALNRVLVVDATAFGGDQKGRSEFGLRGAVERWGRSHGIHSLVAVGSAAPVLAQALSNAAGGDAADVTDWLRSAADRVERSGGKATGVRPDVYAGTKTKGFPLLVPGK</sequence>
<keyword evidence="5" id="KW-1133">Transmembrane helix</keyword>
<dbReference type="AlphaFoldDB" id="A0A6P2D0W6"/>
<dbReference type="SMART" id="SM00320">
    <property type="entry name" value="WD40"/>
    <property type="match status" value="7"/>
</dbReference>
<dbReference type="CDD" id="cd00200">
    <property type="entry name" value="WD40"/>
    <property type="match status" value="1"/>
</dbReference>
<evidence type="ECO:0000313" key="7">
    <source>
        <dbReference type="Proteomes" id="UP000464178"/>
    </source>
</evidence>
<keyword evidence="7" id="KW-1185">Reference proteome</keyword>
<dbReference type="Proteomes" id="UP000464178">
    <property type="component" value="Chromosome"/>
</dbReference>
<dbReference type="RefSeq" id="WP_162669010.1">
    <property type="nucleotide sequence ID" value="NZ_LR593886.1"/>
</dbReference>
<dbReference type="PRINTS" id="PR00320">
    <property type="entry name" value="GPROTEINBRPT"/>
</dbReference>
<feature type="repeat" description="WD" evidence="3">
    <location>
        <begin position="165"/>
        <end position="206"/>
    </location>
</feature>
<dbReference type="SUPFAM" id="SSF50978">
    <property type="entry name" value="WD40 repeat-like"/>
    <property type="match status" value="1"/>
</dbReference>
<dbReference type="InterPro" id="IPR019775">
    <property type="entry name" value="WD40_repeat_CS"/>
</dbReference>
<organism evidence="6 7">
    <name type="scientific">Gemmata massiliana</name>
    <dbReference type="NCBI Taxonomy" id="1210884"/>
    <lineage>
        <taxon>Bacteria</taxon>
        <taxon>Pseudomonadati</taxon>
        <taxon>Planctomycetota</taxon>
        <taxon>Planctomycetia</taxon>
        <taxon>Gemmatales</taxon>
        <taxon>Gemmataceae</taxon>
        <taxon>Gemmata</taxon>
    </lineage>
</organism>
<accession>A0A6P2D0W6</accession>
<dbReference type="Pfam" id="PF00400">
    <property type="entry name" value="WD40"/>
    <property type="match status" value="6"/>
</dbReference>
<dbReference type="PROSITE" id="PS00678">
    <property type="entry name" value="WD_REPEATS_1"/>
    <property type="match status" value="3"/>
</dbReference>
<dbReference type="InterPro" id="IPR036322">
    <property type="entry name" value="WD40_repeat_dom_sf"/>
</dbReference>
<dbReference type="Gene3D" id="2.130.10.10">
    <property type="entry name" value="YVTN repeat-like/Quinoprotein amine dehydrogenase"/>
    <property type="match status" value="3"/>
</dbReference>
<dbReference type="PANTHER" id="PTHR19879">
    <property type="entry name" value="TRANSCRIPTION INITIATION FACTOR TFIID"/>
    <property type="match status" value="1"/>
</dbReference>
<dbReference type="PROSITE" id="PS50082">
    <property type="entry name" value="WD_REPEATS_2"/>
    <property type="match status" value="5"/>
</dbReference>
<reference evidence="6 7" key="1">
    <citation type="submission" date="2019-05" db="EMBL/GenBank/DDBJ databases">
        <authorList>
            <consortium name="Science for Life Laboratories"/>
        </authorList>
    </citation>
    <scope>NUCLEOTIDE SEQUENCE [LARGE SCALE GENOMIC DNA]</scope>
    <source>
        <strain evidence="6">Soil9</strain>
    </source>
</reference>
<dbReference type="KEGG" id="gms:SOIL9_32370"/>
<feature type="repeat" description="WD" evidence="3">
    <location>
        <begin position="289"/>
        <end position="330"/>
    </location>
</feature>
<evidence type="ECO:0000256" key="4">
    <source>
        <dbReference type="SAM" id="MobiDB-lite"/>
    </source>
</evidence>
<dbReference type="PANTHER" id="PTHR19879:SF9">
    <property type="entry name" value="TRANSCRIPTION INITIATION FACTOR TFIID SUBUNIT 5"/>
    <property type="match status" value="1"/>
</dbReference>
<dbReference type="InterPro" id="IPR015943">
    <property type="entry name" value="WD40/YVTN_repeat-like_dom_sf"/>
</dbReference>
<keyword evidence="5" id="KW-0472">Membrane</keyword>
<feature type="transmembrane region" description="Helical" evidence="5">
    <location>
        <begin position="12"/>
        <end position="30"/>
    </location>
</feature>
<name>A0A6P2D0W6_9BACT</name>
<dbReference type="Gene3D" id="3.40.50.1460">
    <property type="match status" value="1"/>
</dbReference>
<dbReference type="PROSITE" id="PS50294">
    <property type="entry name" value="WD_REPEATS_REGION"/>
    <property type="match status" value="4"/>
</dbReference>
<proteinExistence type="predicted"/>
<evidence type="ECO:0000256" key="2">
    <source>
        <dbReference type="ARBA" id="ARBA00022737"/>
    </source>
</evidence>
<dbReference type="InterPro" id="IPR001680">
    <property type="entry name" value="WD40_rpt"/>
</dbReference>
<feature type="repeat" description="WD" evidence="3">
    <location>
        <begin position="207"/>
        <end position="248"/>
    </location>
</feature>